<proteinExistence type="predicted"/>
<name>A0A6J4MDC9_9BACT</name>
<gene>
    <name evidence="2" type="ORF">AVDCRST_MAG68-4449</name>
</gene>
<evidence type="ECO:0000256" key="1">
    <source>
        <dbReference type="SAM" id="MobiDB-lite"/>
    </source>
</evidence>
<sequence length="61" mass="6712">VSQGPAGSRAVVPHRRRLHGGGRPPGVRLPPGDGVVLRGEREHLLLLLLQQRPDRRGELRL</sequence>
<protein>
    <submittedName>
        <fullName evidence="2">Uncharacterized protein</fullName>
    </submittedName>
</protein>
<evidence type="ECO:0000313" key="2">
    <source>
        <dbReference type="EMBL" id="CAA9356236.1"/>
    </source>
</evidence>
<feature type="non-terminal residue" evidence="2">
    <location>
        <position position="61"/>
    </location>
</feature>
<accession>A0A6J4MDC9</accession>
<dbReference type="EMBL" id="CADCTW010000187">
    <property type="protein sequence ID" value="CAA9356236.1"/>
    <property type="molecule type" value="Genomic_DNA"/>
</dbReference>
<feature type="region of interest" description="Disordered" evidence="1">
    <location>
        <begin position="1"/>
        <end position="32"/>
    </location>
</feature>
<organism evidence="2">
    <name type="scientific">uncultured Gemmatimonadota bacterium</name>
    <dbReference type="NCBI Taxonomy" id="203437"/>
    <lineage>
        <taxon>Bacteria</taxon>
        <taxon>Pseudomonadati</taxon>
        <taxon>Gemmatimonadota</taxon>
        <taxon>environmental samples</taxon>
    </lineage>
</organism>
<feature type="non-terminal residue" evidence="2">
    <location>
        <position position="1"/>
    </location>
</feature>
<dbReference type="AlphaFoldDB" id="A0A6J4MDC9"/>
<reference evidence="2" key="1">
    <citation type="submission" date="2020-02" db="EMBL/GenBank/DDBJ databases">
        <authorList>
            <person name="Meier V. D."/>
        </authorList>
    </citation>
    <scope>NUCLEOTIDE SEQUENCE</scope>
    <source>
        <strain evidence="2">AVDCRST_MAG68</strain>
    </source>
</reference>